<evidence type="ECO:0000256" key="1">
    <source>
        <dbReference type="ARBA" id="ARBA00009091"/>
    </source>
</evidence>
<dbReference type="EMBL" id="JAAXYO010000152">
    <property type="protein sequence ID" value="MBU2788510.1"/>
    <property type="molecule type" value="Genomic_DNA"/>
</dbReference>
<name>A0AAE3CKI2_9PROT</name>
<dbReference type="PANTHER" id="PTHR35089:SF1">
    <property type="entry name" value="CHAPERONE PROTEIN SKP"/>
    <property type="match status" value="1"/>
</dbReference>
<comment type="caution">
    <text evidence="5">The sequence shown here is derived from an EMBL/GenBank/DDBJ whole genome shotgun (WGS) entry which is preliminary data.</text>
</comment>
<keyword evidence="3" id="KW-0175">Coiled coil</keyword>
<dbReference type="PANTHER" id="PTHR35089">
    <property type="entry name" value="CHAPERONE PROTEIN SKP"/>
    <property type="match status" value="1"/>
</dbReference>
<feature type="signal peptide" evidence="4">
    <location>
        <begin position="1"/>
        <end position="25"/>
    </location>
</feature>
<feature type="chain" id="PRO_5042214449" evidence="4">
    <location>
        <begin position="26"/>
        <end position="177"/>
    </location>
</feature>
<feature type="coiled-coil region" evidence="3">
    <location>
        <begin position="49"/>
        <end position="76"/>
    </location>
</feature>
<gene>
    <name evidence="5" type="ORF">HFQ13_09925</name>
</gene>
<dbReference type="GO" id="GO:0005829">
    <property type="term" value="C:cytosol"/>
    <property type="evidence" value="ECO:0007669"/>
    <property type="project" value="TreeGrafter"/>
</dbReference>
<accession>A0AAE3CKI2</accession>
<dbReference type="SMART" id="SM00935">
    <property type="entry name" value="OmpH"/>
    <property type="match status" value="1"/>
</dbReference>
<evidence type="ECO:0000256" key="3">
    <source>
        <dbReference type="SAM" id="Coils"/>
    </source>
</evidence>
<dbReference type="GO" id="GO:0051082">
    <property type="term" value="F:unfolded protein binding"/>
    <property type="evidence" value="ECO:0007669"/>
    <property type="project" value="InterPro"/>
</dbReference>
<keyword evidence="6" id="KW-1185">Reference proteome</keyword>
<sequence>MFRRWWLSGCIVLGCGILAAPWALADAPKIGFVDLDKALRELPEAQVGAKALNSLIAEKEKAIEQKQQQIVAAQKSLEEDFPKLNNTERQKREAQLQGMVLDLQKLRQSAQDQVNLQRNQILENIQARLVRVVSEIGKKGHYTLILNDKSVLYVSGAIDLTHQVVAAMEKPKAGGQK</sequence>
<evidence type="ECO:0000313" key="6">
    <source>
        <dbReference type="Proteomes" id="UP001197378"/>
    </source>
</evidence>
<proteinExistence type="inferred from homology"/>
<dbReference type="InterPro" id="IPR024930">
    <property type="entry name" value="Skp_dom_sf"/>
</dbReference>
<protein>
    <submittedName>
        <fullName evidence="5">OmpH family outer membrane protein</fullName>
    </submittedName>
</protein>
<reference evidence="5" key="1">
    <citation type="journal article" date="2021" name="ISME J.">
        <title>Genomic evolution of the class Acidithiobacillia: deep-branching Proteobacteria living in extreme acidic conditions.</title>
        <authorList>
            <person name="Moya-Beltran A."/>
            <person name="Beard S."/>
            <person name="Rojas-Villalobos C."/>
            <person name="Issotta F."/>
            <person name="Gallardo Y."/>
            <person name="Ulloa R."/>
            <person name="Giaveno A."/>
            <person name="Degli Esposti M."/>
            <person name="Johnson D.B."/>
            <person name="Quatrini R."/>
        </authorList>
    </citation>
    <scope>NUCLEOTIDE SEQUENCE</scope>
    <source>
        <strain evidence="5">VAN18-1</strain>
    </source>
</reference>
<evidence type="ECO:0000313" key="5">
    <source>
        <dbReference type="EMBL" id="MBU2788510.1"/>
    </source>
</evidence>
<dbReference type="SUPFAM" id="SSF111384">
    <property type="entry name" value="OmpH-like"/>
    <property type="match status" value="1"/>
</dbReference>
<dbReference type="RefSeq" id="WP_215871084.1">
    <property type="nucleotide sequence ID" value="NZ_JAAXYO010000152.1"/>
</dbReference>
<keyword evidence="2 4" id="KW-0732">Signal</keyword>
<organism evidence="5 6">
    <name type="scientific">Igneacidithiobacillus copahuensis</name>
    <dbReference type="NCBI Taxonomy" id="2724909"/>
    <lineage>
        <taxon>Bacteria</taxon>
        <taxon>Pseudomonadati</taxon>
        <taxon>Pseudomonadota</taxon>
        <taxon>Acidithiobacillia</taxon>
        <taxon>Acidithiobacillales</taxon>
        <taxon>Acidithiobacillaceae</taxon>
        <taxon>Igneacidithiobacillus</taxon>
    </lineage>
</organism>
<dbReference type="Pfam" id="PF03938">
    <property type="entry name" value="OmpH"/>
    <property type="match status" value="1"/>
</dbReference>
<comment type="similarity">
    <text evidence="1">Belongs to the Skp family.</text>
</comment>
<dbReference type="Gene3D" id="3.30.910.20">
    <property type="entry name" value="Skp domain"/>
    <property type="match status" value="1"/>
</dbReference>
<dbReference type="Proteomes" id="UP001197378">
    <property type="component" value="Unassembled WGS sequence"/>
</dbReference>
<dbReference type="AlphaFoldDB" id="A0AAE3CKI2"/>
<evidence type="ECO:0000256" key="2">
    <source>
        <dbReference type="ARBA" id="ARBA00022729"/>
    </source>
</evidence>
<dbReference type="GO" id="GO:0050821">
    <property type="term" value="P:protein stabilization"/>
    <property type="evidence" value="ECO:0007669"/>
    <property type="project" value="TreeGrafter"/>
</dbReference>
<evidence type="ECO:0000256" key="4">
    <source>
        <dbReference type="SAM" id="SignalP"/>
    </source>
</evidence>
<dbReference type="InterPro" id="IPR005632">
    <property type="entry name" value="Chaperone_Skp"/>
</dbReference>
<dbReference type="PROSITE" id="PS51257">
    <property type="entry name" value="PROKAR_LIPOPROTEIN"/>
    <property type="match status" value="1"/>
</dbReference>